<dbReference type="STRING" id="405436.SAMN05444365_11517"/>
<protein>
    <submittedName>
        <fullName evidence="3">Regulatory protein, luxR family</fullName>
    </submittedName>
</protein>
<proteinExistence type="predicted"/>
<dbReference type="SUPFAM" id="SSF46894">
    <property type="entry name" value="C-terminal effector domain of the bipartite response regulators"/>
    <property type="match status" value="1"/>
</dbReference>
<feature type="compositionally biased region" description="Basic and acidic residues" evidence="1">
    <location>
        <begin position="1"/>
        <end position="11"/>
    </location>
</feature>
<sequence length="129" mass="13934">MRSEPSSKGTRDLQTSLAATRPWPATRSPQPAPTSASHCDRPTLPRVGDPGHGAGPVPPPRRETDGIRLDAEDLRLLALLGEGMPVSSVARRVSMSDRTVRRRIRAICEQLGVKATVQAIVWAARRGLV</sequence>
<keyword evidence="4" id="KW-1185">Reference proteome</keyword>
<dbReference type="InterPro" id="IPR016032">
    <property type="entry name" value="Sig_transdc_resp-reg_C-effctor"/>
</dbReference>
<feature type="compositionally biased region" description="Polar residues" evidence="1">
    <location>
        <begin position="27"/>
        <end position="37"/>
    </location>
</feature>
<evidence type="ECO:0000259" key="2">
    <source>
        <dbReference type="SMART" id="SM00421"/>
    </source>
</evidence>
<feature type="region of interest" description="Disordered" evidence="1">
    <location>
        <begin position="1"/>
        <end position="66"/>
    </location>
</feature>
<dbReference type="InterPro" id="IPR000792">
    <property type="entry name" value="Tscrpt_reg_LuxR_C"/>
</dbReference>
<dbReference type="AlphaFoldDB" id="A0A1H3SWX9"/>
<dbReference type="InterPro" id="IPR036388">
    <property type="entry name" value="WH-like_DNA-bd_sf"/>
</dbReference>
<dbReference type="OrthoDB" id="3698411at2"/>
<reference evidence="4" key="1">
    <citation type="submission" date="2016-10" db="EMBL/GenBank/DDBJ databases">
        <authorList>
            <person name="Varghese N."/>
            <person name="Submissions S."/>
        </authorList>
    </citation>
    <scope>NUCLEOTIDE SEQUENCE [LARGE SCALE GENOMIC DNA]</scope>
    <source>
        <strain evidence="4">DSM 45245</strain>
    </source>
</reference>
<dbReference type="EMBL" id="FNPH01000015">
    <property type="protein sequence ID" value="SDZ42434.1"/>
    <property type="molecule type" value="Genomic_DNA"/>
</dbReference>
<evidence type="ECO:0000313" key="4">
    <source>
        <dbReference type="Proteomes" id="UP000242415"/>
    </source>
</evidence>
<dbReference type="Gene3D" id="1.10.10.10">
    <property type="entry name" value="Winged helix-like DNA-binding domain superfamily/Winged helix DNA-binding domain"/>
    <property type="match status" value="1"/>
</dbReference>
<dbReference type="Proteomes" id="UP000242415">
    <property type="component" value="Unassembled WGS sequence"/>
</dbReference>
<name>A0A1H3SWX9_9ACTN</name>
<gene>
    <name evidence="3" type="ORF">SAMN05444365_11517</name>
</gene>
<feature type="domain" description="HTH luxR-type" evidence="2">
    <location>
        <begin position="66"/>
        <end position="123"/>
    </location>
</feature>
<dbReference type="GO" id="GO:0006355">
    <property type="term" value="P:regulation of DNA-templated transcription"/>
    <property type="evidence" value="ECO:0007669"/>
    <property type="project" value="InterPro"/>
</dbReference>
<organism evidence="3 4">
    <name type="scientific">Micromonospora pattaloongensis</name>
    <dbReference type="NCBI Taxonomy" id="405436"/>
    <lineage>
        <taxon>Bacteria</taxon>
        <taxon>Bacillati</taxon>
        <taxon>Actinomycetota</taxon>
        <taxon>Actinomycetes</taxon>
        <taxon>Micromonosporales</taxon>
        <taxon>Micromonosporaceae</taxon>
        <taxon>Micromonospora</taxon>
    </lineage>
</organism>
<evidence type="ECO:0000256" key="1">
    <source>
        <dbReference type="SAM" id="MobiDB-lite"/>
    </source>
</evidence>
<dbReference type="GO" id="GO:0003677">
    <property type="term" value="F:DNA binding"/>
    <property type="evidence" value="ECO:0007669"/>
    <property type="project" value="InterPro"/>
</dbReference>
<evidence type="ECO:0000313" key="3">
    <source>
        <dbReference type="EMBL" id="SDZ42434.1"/>
    </source>
</evidence>
<accession>A0A1H3SWX9</accession>
<dbReference type="SMART" id="SM00421">
    <property type="entry name" value="HTH_LUXR"/>
    <property type="match status" value="1"/>
</dbReference>